<name>A0A3G6N8E0_9FLAO</name>
<proteinExistence type="predicted"/>
<evidence type="ECO:0000256" key="1">
    <source>
        <dbReference type="SAM" id="MobiDB-lite"/>
    </source>
</evidence>
<protein>
    <submittedName>
        <fullName evidence="2">Uncharacterized protein</fullName>
    </submittedName>
</protein>
<gene>
    <name evidence="2" type="ORF">EG340_17255</name>
</gene>
<feature type="compositionally biased region" description="Polar residues" evidence="1">
    <location>
        <begin position="50"/>
        <end position="61"/>
    </location>
</feature>
<evidence type="ECO:0000313" key="2">
    <source>
        <dbReference type="EMBL" id="AZA62668.1"/>
    </source>
</evidence>
<feature type="region of interest" description="Disordered" evidence="1">
    <location>
        <begin position="37"/>
        <end position="61"/>
    </location>
</feature>
<dbReference type="Proteomes" id="UP000269076">
    <property type="component" value="Chromosome"/>
</dbReference>
<dbReference type="EMBL" id="CP033928">
    <property type="protein sequence ID" value="AZA62668.1"/>
    <property type="molecule type" value="Genomic_DNA"/>
</dbReference>
<reference evidence="2 3" key="1">
    <citation type="submission" date="2018-11" db="EMBL/GenBank/DDBJ databases">
        <title>Proposal to divide the Flavobacteriaceae and reorganize its genera based on Amino Acid Identity values calculated from whole genome sequences.</title>
        <authorList>
            <person name="Nicholson A.C."/>
            <person name="Gulvik C.A."/>
            <person name="Whitney A.M."/>
            <person name="Humrighouse B.W."/>
            <person name="Bell M."/>
            <person name="Holmes B."/>
            <person name="Steigerwalt A."/>
            <person name="Villarma A."/>
            <person name="Sheth M."/>
            <person name="Batra D."/>
            <person name="Pryor J."/>
            <person name="Bernardet J.-F."/>
            <person name="Hugo C."/>
            <person name="Kampfer P."/>
            <person name="Newman J."/>
            <person name="Mcquiston J.R."/>
        </authorList>
    </citation>
    <scope>NUCLEOTIDE SEQUENCE [LARGE SCALE GENOMIC DNA]</scope>
    <source>
        <strain evidence="2 3">G0211</strain>
    </source>
</reference>
<dbReference type="AlphaFoldDB" id="A0A3G6N8E0"/>
<sequence>MFAVVLTIVSVVDLIDQVFNRKFVVPNRIVLGSAPNHLRLKPKGYGSEPNHISKQPNHLGT</sequence>
<organism evidence="2 3">
    <name type="scientific">Chryseobacterium indoltheticum</name>
    <dbReference type="NCBI Taxonomy" id="254"/>
    <lineage>
        <taxon>Bacteria</taxon>
        <taxon>Pseudomonadati</taxon>
        <taxon>Bacteroidota</taxon>
        <taxon>Flavobacteriia</taxon>
        <taxon>Flavobacteriales</taxon>
        <taxon>Weeksellaceae</taxon>
        <taxon>Chryseobacterium group</taxon>
        <taxon>Chryseobacterium</taxon>
    </lineage>
</organism>
<evidence type="ECO:0000313" key="3">
    <source>
        <dbReference type="Proteomes" id="UP000269076"/>
    </source>
</evidence>
<accession>A0A3G6N8E0</accession>